<name>A0A210QWC9_MIZYE</name>
<dbReference type="InterPro" id="IPR002035">
    <property type="entry name" value="VWF_A"/>
</dbReference>
<dbReference type="PANTHER" id="PTHR47824">
    <property type="entry name" value="UBIQUITIN-LIKE DOMAIN-CONTAINING PROTEIN"/>
    <property type="match status" value="1"/>
</dbReference>
<dbReference type="AlphaFoldDB" id="A0A210QWC9"/>
<dbReference type="Proteomes" id="UP000242188">
    <property type="component" value="Unassembled WGS sequence"/>
</dbReference>
<dbReference type="InterPro" id="IPR036465">
    <property type="entry name" value="vWFA_dom_sf"/>
</dbReference>
<evidence type="ECO:0000256" key="1">
    <source>
        <dbReference type="SAM" id="MobiDB-lite"/>
    </source>
</evidence>
<feature type="region of interest" description="Disordered" evidence="1">
    <location>
        <begin position="271"/>
        <end position="290"/>
    </location>
</feature>
<dbReference type="SUPFAM" id="SSF53300">
    <property type="entry name" value="vWA-like"/>
    <property type="match status" value="1"/>
</dbReference>
<accession>A0A210QWC9</accession>
<evidence type="ECO:0000259" key="2">
    <source>
        <dbReference type="PROSITE" id="PS50234"/>
    </source>
</evidence>
<evidence type="ECO:0000313" key="4">
    <source>
        <dbReference type="Proteomes" id="UP000242188"/>
    </source>
</evidence>
<keyword evidence="4" id="KW-1185">Reference proteome</keyword>
<gene>
    <name evidence="3" type="ORF">KP79_PYT00500</name>
</gene>
<feature type="compositionally biased region" description="Low complexity" evidence="1">
    <location>
        <begin position="274"/>
        <end position="287"/>
    </location>
</feature>
<reference evidence="3 4" key="1">
    <citation type="journal article" date="2017" name="Nat. Ecol. Evol.">
        <title>Scallop genome provides insights into evolution of bilaterian karyotype and development.</title>
        <authorList>
            <person name="Wang S."/>
            <person name="Zhang J."/>
            <person name="Jiao W."/>
            <person name="Li J."/>
            <person name="Xun X."/>
            <person name="Sun Y."/>
            <person name="Guo X."/>
            <person name="Huan P."/>
            <person name="Dong B."/>
            <person name="Zhang L."/>
            <person name="Hu X."/>
            <person name="Sun X."/>
            <person name="Wang J."/>
            <person name="Zhao C."/>
            <person name="Wang Y."/>
            <person name="Wang D."/>
            <person name="Huang X."/>
            <person name="Wang R."/>
            <person name="Lv J."/>
            <person name="Li Y."/>
            <person name="Zhang Z."/>
            <person name="Liu B."/>
            <person name="Lu W."/>
            <person name="Hui Y."/>
            <person name="Liang J."/>
            <person name="Zhou Z."/>
            <person name="Hou R."/>
            <person name="Li X."/>
            <person name="Liu Y."/>
            <person name="Li H."/>
            <person name="Ning X."/>
            <person name="Lin Y."/>
            <person name="Zhao L."/>
            <person name="Xing Q."/>
            <person name="Dou J."/>
            <person name="Li Y."/>
            <person name="Mao J."/>
            <person name="Guo H."/>
            <person name="Dou H."/>
            <person name="Li T."/>
            <person name="Mu C."/>
            <person name="Jiang W."/>
            <person name="Fu Q."/>
            <person name="Fu X."/>
            <person name="Miao Y."/>
            <person name="Liu J."/>
            <person name="Yu Q."/>
            <person name="Li R."/>
            <person name="Liao H."/>
            <person name="Li X."/>
            <person name="Kong Y."/>
            <person name="Jiang Z."/>
            <person name="Chourrout D."/>
            <person name="Li R."/>
            <person name="Bao Z."/>
        </authorList>
    </citation>
    <scope>NUCLEOTIDE SEQUENCE [LARGE SCALE GENOMIC DNA]</scope>
    <source>
        <strain evidence="3 4">PY_sf001</strain>
    </source>
</reference>
<evidence type="ECO:0000313" key="3">
    <source>
        <dbReference type="EMBL" id="OWF53078.1"/>
    </source>
</evidence>
<dbReference type="EMBL" id="NEDP02001510">
    <property type="protein sequence ID" value="OWF53078.1"/>
    <property type="molecule type" value="Genomic_DNA"/>
</dbReference>
<protein>
    <recommendedName>
        <fullName evidence="2">VWFA domain-containing protein</fullName>
    </recommendedName>
</protein>
<dbReference type="PANTHER" id="PTHR47824:SF3">
    <property type="entry name" value="UBIQUITIN-LIKE DOMAIN-CONTAINING PROTEIN"/>
    <property type="match status" value="1"/>
</dbReference>
<dbReference type="PROSITE" id="PS50234">
    <property type="entry name" value="VWFA"/>
    <property type="match status" value="1"/>
</dbReference>
<comment type="caution">
    <text evidence="3">The sequence shown here is derived from an EMBL/GenBank/DDBJ whole genome shotgun (WGS) entry which is preliminary data.</text>
</comment>
<sequence>MALPPGGLQEICFSFDTTGSMYSCLDEVRGRIQDMIQRLQADIPGIKIAVFAHGDYCDRSNYITKHIDFTTDAATLCKWVNDVGRTSGGDADECYELVLHEVQSLNWTPGSQRALVMIGDNNPHEPNYPQNNQRLDWRTESDNLSNMGVRIYSVQCQNYNGADHFYKTIAEKTSGHYLKLAQFTNIFDFIMSICYREKGAEFLQDYEKEVRARDATGGIHKDLDTLFGVLKRADSSHDDTKMDTTVAPKPPALIKVSSLTKVPSLTNMKKKMGKTSLTSRRTGTTSKPRTVTKNAVAPKVRRENVPESHFALSSRKWSDWQTCLSCDKTDSDLWEKRNGAHFGYRRKDIFDGKLTRPTIYEFAVQIVPGHKRHIVYSKLCHGLTFADTWERRLLGQKDVRGQIEDILSKGCSVAVRRLKLVNRKISKAKAVNSLRCYDYAWRRYGNLRTSHRCVVKGSVQISNDTF</sequence>
<dbReference type="Pfam" id="PF19239">
    <property type="entry name" value="GIY_YIG_domain"/>
    <property type="match status" value="1"/>
</dbReference>
<organism evidence="3 4">
    <name type="scientific">Mizuhopecten yessoensis</name>
    <name type="common">Japanese scallop</name>
    <name type="synonym">Patinopecten yessoensis</name>
    <dbReference type="NCBI Taxonomy" id="6573"/>
    <lineage>
        <taxon>Eukaryota</taxon>
        <taxon>Metazoa</taxon>
        <taxon>Spiralia</taxon>
        <taxon>Lophotrochozoa</taxon>
        <taxon>Mollusca</taxon>
        <taxon>Bivalvia</taxon>
        <taxon>Autobranchia</taxon>
        <taxon>Pteriomorphia</taxon>
        <taxon>Pectinida</taxon>
        <taxon>Pectinoidea</taxon>
        <taxon>Pectinidae</taxon>
        <taxon>Mizuhopecten</taxon>
    </lineage>
</organism>
<feature type="domain" description="VWFA" evidence="2">
    <location>
        <begin position="10"/>
        <end position="193"/>
    </location>
</feature>
<dbReference type="OrthoDB" id="20889at2759"/>
<proteinExistence type="predicted"/>
<dbReference type="Gene3D" id="3.40.50.410">
    <property type="entry name" value="von Willebrand factor, type A domain"/>
    <property type="match status" value="1"/>
</dbReference>
<dbReference type="CDD" id="cd00198">
    <property type="entry name" value="vWFA"/>
    <property type="match status" value="1"/>
</dbReference>